<feature type="domain" description="Serine aminopeptidase S33" evidence="2">
    <location>
        <begin position="85"/>
        <end position="213"/>
    </location>
</feature>
<dbReference type="Gene3D" id="3.40.50.1820">
    <property type="entry name" value="alpha/beta hydrolase"/>
    <property type="match status" value="1"/>
</dbReference>
<dbReference type="PANTHER" id="PTHR43358:SF4">
    <property type="entry name" value="ALPHA_BETA HYDROLASE FOLD-1 DOMAIN-CONTAINING PROTEIN"/>
    <property type="match status" value="1"/>
</dbReference>
<evidence type="ECO:0000259" key="2">
    <source>
        <dbReference type="Pfam" id="PF12146"/>
    </source>
</evidence>
<dbReference type="STRING" id="1852522.SAMN06295960_3232"/>
<feature type="transmembrane region" description="Helical" evidence="1">
    <location>
        <begin position="6"/>
        <end position="25"/>
    </location>
</feature>
<dbReference type="InterPro" id="IPR052920">
    <property type="entry name" value="DNA-binding_regulatory"/>
</dbReference>
<keyword evidence="4" id="KW-1185">Reference proteome</keyword>
<dbReference type="Pfam" id="PF12146">
    <property type="entry name" value="Hydrolase_4"/>
    <property type="match status" value="1"/>
</dbReference>
<accession>A0A1X7LDA9</accession>
<keyword evidence="1" id="KW-0812">Transmembrane</keyword>
<dbReference type="EMBL" id="FXAZ01000004">
    <property type="protein sequence ID" value="SMG51159.1"/>
    <property type="molecule type" value="Genomic_DNA"/>
</dbReference>
<dbReference type="SUPFAM" id="SSF53474">
    <property type="entry name" value="alpha/beta-Hydrolases"/>
    <property type="match status" value="1"/>
</dbReference>
<proteinExistence type="predicted"/>
<evidence type="ECO:0000313" key="3">
    <source>
        <dbReference type="EMBL" id="SMG51159.1"/>
    </source>
</evidence>
<dbReference type="RefSeq" id="WP_085495753.1">
    <property type="nucleotide sequence ID" value="NZ_FXAZ01000004.1"/>
</dbReference>
<keyword evidence="1" id="KW-0472">Membrane</keyword>
<gene>
    <name evidence="3" type="ORF">SAMN06295960_3232</name>
</gene>
<dbReference type="PANTHER" id="PTHR43358">
    <property type="entry name" value="ALPHA/BETA-HYDROLASE"/>
    <property type="match status" value="1"/>
</dbReference>
<evidence type="ECO:0000313" key="4">
    <source>
        <dbReference type="Proteomes" id="UP000193834"/>
    </source>
</evidence>
<dbReference type="AlphaFoldDB" id="A0A1X7LDA9"/>
<dbReference type="InterPro" id="IPR029058">
    <property type="entry name" value="AB_hydrolase_fold"/>
</dbReference>
<dbReference type="OrthoDB" id="9776685at2"/>
<dbReference type="Proteomes" id="UP000193834">
    <property type="component" value="Unassembled WGS sequence"/>
</dbReference>
<reference evidence="3 4" key="1">
    <citation type="submission" date="2017-04" db="EMBL/GenBank/DDBJ databases">
        <authorList>
            <person name="Afonso C.L."/>
            <person name="Miller P.J."/>
            <person name="Scott M.A."/>
            <person name="Spackman E."/>
            <person name="Goraichik I."/>
            <person name="Dimitrov K.M."/>
            <person name="Suarez D.L."/>
            <person name="Swayne D.E."/>
        </authorList>
    </citation>
    <scope>NUCLEOTIDE SEQUENCE [LARGE SCALE GENOMIC DNA]</scope>
    <source>
        <strain evidence="3 4">11</strain>
    </source>
</reference>
<evidence type="ECO:0000256" key="1">
    <source>
        <dbReference type="SAM" id="Phobius"/>
    </source>
</evidence>
<protein>
    <recommendedName>
        <fullName evidence="2">Serine aminopeptidase S33 domain-containing protein</fullName>
    </recommendedName>
</protein>
<sequence length="312" mass="36011">MYFWMLIGIAVILFLYLWVVPRIAVHEMTRMKQSTYDRCLDMLEEYGVFTRDAFDKMEPEVIQLSSHDRLNLHGHYMEYFPASNRIALIVHGYTAALPWSCQFAAMFKQKGFNVLLVDQRRHGRSDGQYTTFGFHEKYDIQAWVDWIVARKGEDCMIGLHGQSLGGGTVLEYAAIHRPQVRFIIADCPYSDLTKLMRHQLAKYYLPPWPTMRLMDKLLEKHAGFRMADIRPIKNMKQCKLPVLFIHGKDDVFVPTWMSEELYAAKSSPSALLLVDHAAHAVSYCVDPKRYEAAVHQFIDGLLGKQAISVNSL</sequence>
<name>A0A1X7LDA9_9BACL</name>
<organism evidence="3 4">
    <name type="scientific">Paenibacillus aquistagni</name>
    <dbReference type="NCBI Taxonomy" id="1852522"/>
    <lineage>
        <taxon>Bacteria</taxon>
        <taxon>Bacillati</taxon>
        <taxon>Bacillota</taxon>
        <taxon>Bacilli</taxon>
        <taxon>Bacillales</taxon>
        <taxon>Paenibacillaceae</taxon>
        <taxon>Paenibacillus</taxon>
    </lineage>
</organism>
<keyword evidence="1" id="KW-1133">Transmembrane helix</keyword>
<dbReference type="InterPro" id="IPR022742">
    <property type="entry name" value="Hydrolase_4"/>
</dbReference>